<protein>
    <recommendedName>
        <fullName evidence="2">NB-ARC domain-containing protein</fullName>
    </recommendedName>
</protein>
<evidence type="ECO:0000259" key="2">
    <source>
        <dbReference type="Pfam" id="PF00931"/>
    </source>
</evidence>
<dbReference type="EMBL" id="PGTN01000141">
    <property type="protein sequence ID" value="PJF46563.1"/>
    <property type="molecule type" value="Genomic_DNA"/>
</dbReference>
<dbReference type="InterPro" id="IPR002182">
    <property type="entry name" value="NB-ARC"/>
</dbReference>
<comment type="caution">
    <text evidence="3">The sequence shown here is derived from an EMBL/GenBank/DDBJ whole genome shotgun (WGS) entry which is preliminary data.</text>
</comment>
<dbReference type="Gene3D" id="3.40.50.300">
    <property type="entry name" value="P-loop containing nucleotide triphosphate hydrolases"/>
    <property type="match status" value="1"/>
</dbReference>
<dbReference type="InterPro" id="IPR027417">
    <property type="entry name" value="P-loop_NTPase"/>
</dbReference>
<gene>
    <name evidence="3" type="ORF">CUN48_13160</name>
</gene>
<evidence type="ECO:0000256" key="1">
    <source>
        <dbReference type="SAM" id="MobiDB-lite"/>
    </source>
</evidence>
<dbReference type="SUPFAM" id="SSF48452">
    <property type="entry name" value="TPR-like"/>
    <property type="match status" value="2"/>
</dbReference>
<proteinExistence type="predicted"/>
<name>A0A2M8Q9S5_9CHLR</name>
<feature type="domain" description="NB-ARC" evidence="2">
    <location>
        <begin position="180"/>
        <end position="331"/>
    </location>
</feature>
<dbReference type="InterPro" id="IPR019734">
    <property type="entry name" value="TPR_rpt"/>
</dbReference>
<dbReference type="InterPro" id="IPR011990">
    <property type="entry name" value="TPR-like_helical_dom_sf"/>
</dbReference>
<evidence type="ECO:0000313" key="3">
    <source>
        <dbReference type="EMBL" id="PJF46563.1"/>
    </source>
</evidence>
<dbReference type="GO" id="GO:0043531">
    <property type="term" value="F:ADP binding"/>
    <property type="evidence" value="ECO:0007669"/>
    <property type="project" value="InterPro"/>
</dbReference>
<accession>A0A2M8Q9S5</accession>
<dbReference type="PANTHER" id="PTHR47691:SF3">
    <property type="entry name" value="HTH-TYPE TRANSCRIPTIONAL REGULATOR RV0890C-RELATED"/>
    <property type="match status" value="1"/>
</dbReference>
<dbReference type="PRINTS" id="PR00364">
    <property type="entry name" value="DISEASERSIST"/>
</dbReference>
<dbReference type="Gene3D" id="1.25.40.10">
    <property type="entry name" value="Tetratricopeptide repeat domain"/>
    <property type="match status" value="1"/>
</dbReference>
<dbReference type="Pfam" id="PF00931">
    <property type="entry name" value="NB-ARC"/>
    <property type="match status" value="1"/>
</dbReference>
<reference evidence="3 4" key="1">
    <citation type="submission" date="2017-11" db="EMBL/GenBank/DDBJ databases">
        <title>Evolution of Phototrophy in the Chloroflexi Phylum Driven by Horizontal Gene Transfer.</title>
        <authorList>
            <person name="Ward L.M."/>
            <person name="Hemp J."/>
            <person name="Shih P.M."/>
            <person name="Mcglynn S.E."/>
            <person name="Fischer W."/>
        </authorList>
    </citation>
    <scope>NUCLEOTIDE SEQUENCE [LARGE SCALE GENOMIC DNA]</scope>
    <source>
        <strain evidence="3">JP3_7</strain>
    </source>
</reference>
<feature type="non-terminal residue" evidence="3">
    <location>
        <position position="826"/>
    </location>
</feature>
<dbReference type="PANTHER" id="PTHR47691">
    <property type="entry name" value="REGULATOR-RELATED"/>
    <property type="match status" value="1"/>
</dbReference>
<dbReference type="Pfam" id="PF13424">
    <property type="entry name" value="TPR_12"/>
    <property type="match status" value="1"/>
</dbReference>
<sequence length="826" mass="89970">MTDCANKMATNHTTHRKTLPRRSGAEDAVEDIYGRKSLRRLLRAWRNPAELNAHPLARSPIVAQRRQARGEDAPTALRGIVLEAIARLRPAGAPTTPPDRAWRGYIALTEHYLEGRTLEDVARMLCVEAVSCRRALQQALDALGDLLRRADAPSPAGPLNTAPAPHGPFVGRQALLELADSLLTFGCRRLAFHGLPGSGKSTLLAHLASAPFLRKHYPDGMLWATLGPQPDLSAILTEWGQALGVGLHDLEHSKTPHQGAQIVRQALGTRRLALALNDVWDMAHVEPLLVGNAQCVYFLSTTLPELAVNFAEARGCIAIPDLSLEDSLLLLDNLAPGLLADHYDDMRALAEACGGLPLALSLVGHYLRHESHAGQPRRVAAALKALRDAKARLALRLPLGTDRLTAGNASLSESIALSVSILPEAHRQGLLALCELPAKPAVFDEETALSVLRAVIADTPSALATLDRLVDSGLIQHDNGSYSIHAAIRDWRLVEPHAAQAHISERARRALVEHTMRVVYSPAQCPLTPAQWTAALTAAQISVDLDWPEAAAHFCQTLFDCLDRRGVRALAERLLDVAERQLHLHGPAERCQLDIQRGRVLLWHHDVAGAIAQLQQTVEYARSEAPQALPTALATLAQAHWLAGNAQQTVQICDQALDLTTFPDQAALRLQILHTRTAALSQLGRHDEVESTLVQSASLAHALGQPVAEINALLNLGALLRQRNDHDEASRHLQAGLALARQIDFRDRIAYALIALGVIAVDKHDYAQAQAYYEEARAIAHDLASLHNLTLVEHALGVLNMRQKRWEQAHSHLLQALQLAEQNGLT</sequence>
<dbReference type="SMART" id="SM00028">
    <property type="entry name" value="TPR"/>
    <property type="match status" value="4"/>
</dbReference>
<dbReference type="Proteomes" id="UP000230790">
    <property type="component" value="Unassembled WGS sequence"/>
</dbReference>
<dbReference type="SUPFAM" id="SSF52540">
    <property type="entry name" value="P-loop containing nucleoside triphosphate hydrolases"/>
    <property type="match status" value="1"/>
</dbReference>
<dbReference type="AlphaFoldDB" id="A0A2M8Q9S5"/>
<organism evidence="3 4">
    <name type="scientific">Candidatus Thermofonsia Clade 3 bacterium</name>
    <dbReference type="NCBI Taxonomy" id="2364212"/>
    <lineage>
        <taxon>Bacteria</taxon>
        <taxon>Bacillati</taxon>
        <taxon>Chloroflexota</taxon>
        <taxon>Candidatus Thermofontia</taxon>
        <taxon>Candidatus Thermofonsia Clade 3</taxon>
    </lineage>
</organism>
<feature type="region of interest" description="Disordered" evidence="1">
    <location>
        <begin position="1"/>
        <end position="26"/>
    </location>
</feature>
<evidence type="ECO:0000313" key="4">
    <source>
        <dbReference type="Proteomes" id="UP000230790"/>
    </source>
</evidence>